<name>A0A645IZE7_9ZZZZ</name>
<gene>
    <name evidence="1" type="ORF">SDC9_203966</name>
</gene>
<accession>A0A645IZE7</accession>
<dbReference type="EMBL" id="VSSQ01126451">
    <property type="protein sequence ID" value="MPN56280.1"/>
    <property type="molecule type" value="Genomic_DNA"/>
</dbReference>
<comment type="caution">
    <text evidence="1">The sequence shown here is derived from an EMBL/GenBank/DDBJ whole genome shotgun (WGS) entry which is preliminary data.</text>
</comment>
<dbReference type="AlphaFoldDB" id="A0A645IZE7"/>
<proteinExistence type="predicted"/>
<reference evidence="1" key="1">
    <citation type="submission" date="2019-08" db="EMBL/GenBank/DDBJ databases">
        <authorList>
            <person name="Kucharzyk K."/>
            <person name="Murdoch R.W."/>
            <person name="Higgins S."/>
            <person name="Loffler F."/>
        </authorList>
    </citation>
    <scope>NUCLEOTIDE SEQUENCE</scope>
</reference>
<organism evidence="1">
    <name type="scientific">bioreactor metagenome</name>
    <dbReference type="NCBI Taxonomy" id="1076179"/>
    <lineage>
        <taxon>unclassified sequences</taxon>
        <taxon>metagenomes</taxon>
        <taxon>ecological metagenomes</taxon>
    </lineage>
</organism>
<protein>
    <submittedName>
        <fullName evidence="1">Uncharacterized protein</fullName>
    </submittedName>
</protein>
<evidence type="ECO:0000313" key="1">
    <source>
        <dbReference type="EMBL" id="MPN56280.1"/>
    </source>
</evidence>
<sequence>MKFIENTGTDVQTMLGGHLARQHLIDAPRGLVHHPFGGGNDLDPLQERWGLLDHVHGDVEHNGSLLPICGAAIHLSLPLAIVHQHIECNGCAQLGLALLLGYFDVRRGVLAHRGVVFPYRAKNIRDDLFLPREKLKVLPVKFAFCVLQTLDEINHTAGLTLIKRHCASPPSGASP</sequence>